<evidence type="ECO:0000313" key="11">
    <source>
        <dbReference type="EMBL" id="RXJ00241.1"/>
    </source>
</evidence>
<dbReference type="InterPro" id="IPR036890">
    <property type="entry name" value="HATPase_C_sf"/>
</dbReference>
<dbReference type="PANTHER" id="PTHR43065:SF46">
    <property type="entry name" value="C4-DICARBOXYLATE TRANSPORT SENSOR PROTEIN DCTB"/>
    <property type="match status" value="1"/>
</dbReference>
<feature type="transmembrane region" description="Helical" evidence="9">
    <location>
        <begin position="42"/>
        <end position="59"/>
    </location>
</feature>
<feature type="domain" description="Histidine kinase" evidence="10">
    <location>
        <begin position="196"/>
        <end position="403"/>
    </location>
</feature>
<dbReference type="Pfam" id="PF00512">
    <property type="entry name" value="HisKA"/>
    <property type="match status" value="1"/>
</dbReference>
<evidence type="ECO:0000256" key="3">
    <source>
        <dbReference type="ARBA" id="ARBA00022553"/>
    </source>
</evidence>
<feature type="transmembrane region" description="Helical" evidence="9">
    <location>
        <begin position="90"/>
        <end position="107"/>
    </location>
</feature>
<protein>
    <recommendedName>
        <fullName evidence="2">histidine kinase</fullName>
        <ecNumber evidence="2">2.7.13.3</ecNumber>
    </recommendedName>
</protein>
<gene>
    <name evidence="11" type="ORF">DS745_11955</name>
</gene>
<keyword evidence="9" id="KW-1133">Transmembrane helix</keyword>
<dbReference type="PANTHER" id="PTHR43065">
    <property type="entry name" value="SENSOR HISTIDINE KINASE"/>
    <property type="match status" value="1"/>
</dbReference>
<evidence type="ECO:0000256" key="2">
    <source>
        <dbReference type="ARBA" id="ARBA00012438"/>
    </source>
</evidence>
<keyword evidence="4" id="KW-0808">Transferase</keyword>
<dbReference type="SUPFAM" id="SSF55874">
    <property type="entry name" value="ATPase domain of HSP90 chaperone/DNA topoisomerase II/histidine kinase"/>
    <property type="match status" value="1"/>
</dbReference>
<dbReference type="Pfam" id="PF02518">
    <property type="entry name" value="HATPase_c"/>
    <property type="match status" value="1"/>
</dbReference>
<keyword evidence="7" id="KW-0067">ATP-binding</keyword>
<feature type="transmembrane region" description="Helical" evidence="9">
    <location>
        <begin position="12"/>
        <end position="30"/>
    </location>
</feature>
<evidence type="ECO:0000313" key="12">
    <source>
        <dbReference type="Proteomes" id="UP000290649"/>
    </source>
</evidence>
<evidence type="ECO:0000256" key="8">
    <source>
        <dbReference type="ARBA" id="ARBA00023012"/>
    </source>
</evidence>
<dbReference type="CDD" id="cd00082">
    <property type="entry name" value="HisKA"/>
    <property type="match status" value="1"/>
</dbReference>
<keyword evidence="12" id="KW-1185">Reference proteome</keyword>
<feature type="transmembrane region" description="Helical" evidence="9">
    <location>
        <begin position="150"/>
        <end position="168"/>
    </location>
</feature>
<sequence>MKGFYAKINKSNYYFSVLAVIAVMFMGLFVSNPKLDELTFGYIIHLVLVMALSVSLLLYPKFKTSGFKIVIITLFSLYFYAIFFLYPETWSTFIFICLIPAISIFYFDRTLFYFSLVLNVFLIGISFSYLVLVDQGLLYSYIKQDIIGNFINFIGSQVILTLIFHLSYSRIKQQQVYYEKIQQAERLKTSGQLAAAVAHEIRNPITVVKGFLDLYKNDPKIKLEMGSHFQLMSDELDTAEHVISQFLAIAKPNLDQSTEVVNVRETLKSVSDLLKSYGVLNDNVIELEVDDKCYIQVNKIEFKQLMINLIKNAIEASKNGSAISVTGKRQKDDVEMQIIDNGCGMSEQEVKALGTPFYSLKSKGTGLGLMICFNMVAQYNGTLKFDSVEGEGTTVTIRFPATKSSR</sequence>
<evidence type="ECO:0000256" key="7">
    <source>
        <dbReference type="ARBA" id="ARBA00022840"/>
    </source>
</evidence>
<keyword evidence="8" id="KW-0902">Two-component regulatory system</keyword>
<dbReference type="EC" id="2.7.13.3" evidence="2"/>
<evidence type="ECO:0000256" key="4">
    <source>
        <dbReference type="ARBA" id="ARBA00022679"/>
    </source>
</evidence>
<proteinExistence type="predicted"/>
<evidence type="ECO:0000259" key="10">
    <source>
        <dbReference type="PROSITE" id="PS50109"/>
    </source>
</evidence>
<keyword evidence="5" id="KW-0547">Nucleotide-binding</keyword>
<comment type="caution">
    <text evidence="11">The sequence shown here is derived from an EMBL/GenBank/DDBJ whole genome shotgun (WGS) entry which is preliminary data.</text>
</comment>
<dbReference type="SMART" id="SM00388">
    <property type="entry name" value="HisKA"/>
    <property type="match status" value="1"/>
</dbReference>
<feature type="transmembrane region" description="Helical" evidence="9">
    <location>
        <begin position="66"/>
        <end position="84"/>
    </location>
</feature>
<reference evidence="11 12" key="1">
    <citation type="journal article" date="2019" name="Int. J. Syst. Evol. Microbiol.">
        <title>Anaerobacillus alkaliphilus sp. nov., a novel alkaliphilic and moderately halophilic bacterium.</title>
        <authorList>
            <person name="Borsodi A.K."/>
            <person name="Aszalos J.M."/>
            <person name="Bihari P."/>
            <person name="Nagy I."/>
            <person name="Schumann P."/>
            <person name="Sproer C."/>
            <person name="Kovacs A.L."/>
            <person name="Boka K."/>
            <person name="Dobosy P."/>
            <person name="Ovari M."/>
            <person name="Szili-Kovacs T."/>
            <person name="Toth E."/>
        </authorList>
    </citation>
    <scope>NUCLEOTIDE SEQUENCE [LARGE SCALE GENOMIC DNA]</scope>
    <source>
        <strain evidence="11 12">B16-10</strain>
    </source>
</reference>
<dbReference type="GO" id="GO:0000155">
    <property type="term" value="F:phosphorelay sensor kinase activity"/>
    <property type="evidence" value="ECO:0007669"/>
    <property type="project" value="InterPro"/>
</dbReference>
<dbReference type="CDD" id="cd00075">
    <property type="entry name" value="HATPase"/>
    <property type="match status" value="1"/>
</dbReference>
<dbReference type="InterPro" id="IPR036097">
    <property type="entry name" value="HisK_dim/P_sf"/>
</dbReference>
<dbReference type="Gene3D" id="1.10.287.130">
    <property type="match status" value="1"/>
</dbReference>
<dbReference type="SMART" id="SM00387">
    <property type="entry name" value="HATPase_c"/>
    <property type="match status" value="1"/>
</dbReference>
<keyword evidence="6 11" id="KW-0418">Kinase</keyword>
<keyword evidence="3" id="KW-0597">Phosphoprotein</keyword>
<keyword evidence="9" id="KW-0812">Transmembrane</keyword>
<organism evidence="11 12">
    <name type="scientific">Anaerobacillus alkaliphilus</name>
    <dbReference type="NCBI Taxonomy" id="1548597"/>
    <lineage>
        <taxon>Bacteria</taxon>
        <taxon>Bacillati</taxon>
        <taxon>Bacillota</taxon>
        <taxon>Bacilli</taxon>
        <taxon>Bacillales</taxon>
        <taxon>Bacillaceae</taxon>
        <taxon>Anaerobacillus</taxon>
    </lineage>
</organism>
<name>A0A4Q0VRZ8_9BACI</name>
<comment type="catalytic activity">
    <reaction evidence="1">
        <text>ATP + protein L-histidine = ADP + protein N-phospho-L-histidine.</text>
        <dbReference type="EC" id="2.7.13.3"/>
    </reaction>
</comment>
<dbReference type="EMBL" id="QOUX01000039">
    <property type="protein sequence ID" value="RXJ00241.1"/>
    <property type="molecule type" value="Genomic_DNA"/>
</dbReference>
<dbReference type="InterPro" id="IPR003594">
    <property type="entry name" value="HATPase_dom"/>
</dbReference>
<feature type="transmembrane region" description="Helical" evidence="9">
    <location>
        <begin position="112"/>
        <end position="130"/>
    </location>
</feature>
<evidence type="ECO:0000256" key="5">
    <source>
        <dbReference type="ARBA" id="ARBA00022741"/>
    </source>
</evidence>
<dbReference type="GO" id="GO:0005524">
    <property type="term" value="F:ATP binding"/>
    <property type="evidence" value="ECO:0007669"/>
    <property type="project" value="UniProtKB-KW"/>
</dbReference>
<evidence type="ECO:0000256" key="6">
    <source>
        <dbReference type="ARBA" id="ARBA00022777"/>
    </source>
</evidence>
<dbReference type="SUPFAM" id="SSF47384">
    <property type="entry name" value="Homodimeric domain of signal transducing histidine kinase"/>
    <property type="match status" value="1"/>
</dbReference>
<dbReference type="Gene3D" id="3.30.565.10">
    <property type="entry name" value="Histidine kinase-like ATPase, C-terminal domain"/>
    <property type="match status" value="1"/>
</dbReference>
<dbReference type="Proteomes" id="UP000290649">
    <property type="component" value="Unassembled WGS sequence"/>
</dbReference>
<dbReference type="OrthoDB" id="9815750at2"/>
<dbReference type="RefSeq" id="WP_129078462.1">
    <property type="nucleotide sequence ID" value="NZ_QOUX01000039.1"/>
</dbReference>
<accession>A0A4Q0VRZ8</accession>
<dbReference type="InterPro" id="IPR004358">
    <property type="entry name" value="Sig_transdc_His_kin-like_C"/>
</dbReference>
<dbReference type="PROSITE" id="PS50109">
    <property type="entry name" value="HIS_KIN"/>
    <property type="match status" value="1"/>
</dbReference>
<evidence type="ECO:0000256" key="1">
    <source>
        <dbReference type="ARBA" id="ARBA00000085"/>
    </source>
</evidence>
<dbReference type="InterPro" id="IPR005467">
    <property type="entry name" value="His_kinase_dom"/>
</dbReference>
<dbReference type="PRINTS" id="PR00344">
    <property type="entry name" value="BCTRLSENSOR"/>
</dbReference>
<dbReference type="AlphaFoldDB" id="A0A4Q0VRZ8"/>
<evidence type="ECO:0000256" key="9">
    <source>
        <dbReference type="SAM" id="Phobius"/>
    </source>
</evidence>
<keyword evidence="9" id="KW-0472">Membrane</keyword>
<dbReference type="InterPro" id="IPR003661">
    <property type="entry name" value="HisK_dim/P_dom"/>
</dbReference>